<evidence type="ECO:0000313" key="2">
    <source>
        <dbReference type="EMBL" id="PCJ01221.1"/>
    </source>
</evidence>
<keyword evidence="1" id="KW-1133">Transmembrane helix</keyword>
<gene>
    <name evidence="2" type="ORF">COB13_07625</name>
</gene>
<keyword evidence="1" id="KW-0472">Membrane</keyword>
<keyword evidence="1" id="KW-0812">Transmembrane</keyword>
<protein>
    <submittedName>
        <fullName evidence="2">Uncharacterized protein</fullName>
    </submittedName>
</protein>
<accession>A0A2A4Z2T7</accession>
<feature type="transmembrane region" description="Helical" evidence="1">
    <location>
        <begin position="12"/>
        <end position="33"/>
    </location>
</feature>
<proteinExistence type="predicted"/>
<dbReference type="EMBL" id="NVUS01000008">
    <property type="protein sequence ID" value="PCJ01221.1"/>
    <property type="molecule type" value="Genomic_DNA"/>
</dbReference>
<evidence type="ECO:0000256" key="1">
    <source>
        <dbReference type="SAM" id="Phobius"/>
    </source>
</evidence>
<comment type="caution">
    <text evidence="2">The sequence shown here is derived from an EMBL/GenBank/DDBJ whole genome shotgun (WGS) entry which is preliminary data.</text>
</comment>
<reference evidence="2" key="2">
    <citation type="journal article" date="2018" name="ISME J.">
        <title>A dynamic microbial community with high functional redundancy inhabits the cold, oxic subseafloor aquifer.</title>
        <authorList>
            <person name="Tully B.J."/>
            <person name="Wheat C.G."/>
            <person name="Glazer B.T."/>
            <person name="Huber J.A."/>
        </authorList>
    </citation>
    <scope>NUCLEOTIDE SEQUENCE</scope>
    <source>
        <strain evidence="2">NORP83</strain>
    </source>
</reference>
<dbReference type="AlphaFoldDB" id="A0A2A4Z2T7"/>
<organism evidence="2">
    <name type="scientific">OCS116 cluster bacterium</name>
    <dbReference type="NCBI Taxonomy" id="2030921"/>
    <lineage>
        <taxon>Bacteria</taxon>
        <taxon>Pseudomonadati</taxon>
        <taxon>Pseudomonadota</taxon>
        <taxon>Alphaproteobacteria</taxon>
        <taxon>OCS116 cluster</taxon>
    </lineage>
</organism>
<sequence length="177" mass="19328">MPYDTSNLPISGSVIVAGLAYAAISYFITADVIGERTIAKSDWNKQCTTHLRALILNDVPQQEFIPKLDCNSIMGLFGAQGRAVCSKHGNPSFNLPFLDQLNEQKRRVNEYKQKRLQSAASQVGSKCDCAVSVSLMKNKSSWAIYAGTARIVTPHSVKNFSSELQSALNSSHCASNK</sequence>
<name>A0A2A4Z2T7_9PROT</name>
<reference key="1">
    <citation type="submission" date="2017-08" db="EMBL/GenBank/DDBJ databases">
        <title>A dynamic microbial community with high functional redundancy inhabits the cold, oxic subseafloor aquifer.</title>
        <authorList>
            <person name="Tully B.J."/>
            <person name="Wheat C.G."/>
            <person name="Glazer B.T."/>
            <person name="Huber J.A."/>
        </authorList>
    </citation>
    <scope>NUCLEOTIDE SEQUENCE [LARGE SCALE GENOMIC DNA]</scope>
</reference>